<gene>
    <name evidence="1" type="ORF">BFS26_01655</name>
</gene>
<dbReference type="EMBL" id="MOAE01000013">
    <property type="protein sequence ID" value="OIN64941.1"/>
    <property type="molecule type" value="Genomic_DNA"/>
</dbReference>
<dbReference type="Proteomes" id="UP000181801">
    <property type="component" value="Unassembled WGS sequence"/>
</dbReference>
<sequence length="93" mass="10451">MGWDEDAPDAGGVEELRRQVEALWLENAVMGETIRVLKADDPRLDPSMLTNWSRTRIIDAIRGEFGLVRALQATGLKRGTYYYERGVIVAGDK</sequence>
<comment type="caution">
    <text evidence="1">The sequence shown here is derived from an EMBL/GenBank/DDBJ whole genome shotgun (WGS) entry which is preliminary data.</text>
</comment>
<dbReference type="AlphaFoldDB" id="A0A1S2W1V5"/>
<protein>
    <submittedName>
        <fullName evidence="1">Uncharacterized protein</fullName>
    </submittedName>
</protein>
<reference evidence="1 2" key="1">
    <citation type="journal article" date="2016" name="BMC Microbiol.">
        <title>Fucosyllactose and L-fucose utilization of infant Bifidobacterium longum and Bifidobacterium kashiwanohense.</title>
        <authorList>
            <person name="Bunesova V."/>
            <person name="Lacroix C."/>
            <person name="Schwab C."/>
        </authorList>
    </citation>
    <scope>NUCLEOTIDE SEQUENCE [LARGE SCALE GENOMIC DNA]</scope>
    <source>
        <strain evidence="1 2">BSM11-5</strain>
    </source>
</reference>
<evidence type="ECO:0000313" key="1">
    <source>
        <dbReference type="EMBL" id="OIN64941.1"/>
    </source>
</evidence>
<name>A0A1S2W1V5_BIFLN</name>
<proteinExistence type="predicted"/>
<accession>A0A1S2W1V5</accession>
<evidence type="ECO:0000313" key="2">
    <source>
        <dbReference type="Proteomes" id="UP000181801"/>
    </source>
</evidence>
<organism evidence="1 2">
    <name type="scientific">Bifidobacterium longum subsp. suis</name>
    <dbReference type="NCBI Taxonomy" id="1695"/>
    <lineage>
        <taxon>Bacteria</taxon>
        <taxon>Bacillati</taxon>
        <taxon>Actinomycetota</taxon>
        <taxon>Actinomycetes</taxon>
        <taxon>Bifidobacteriales</taxon>
        <taxon>Bifidobacteriaceae</taxon>
        <taxon>Bifidobacterium</taxon>
    </lineage>
</organism>
<dbReference type="RefSeq" id="WP_071474397.1">
    <property type="nucleotide sequence ID" value="NZ_MOAE01000013.1"/>
</dbReference>